<sequence>MLRHQHCSDDYIAQNQDQAAETNPPAKSLTTAGAKLSNIEIMLTKAVIEPYTIDGQVEGLKITGLENMRGAEDLGLKNGDIIRTVNGHRLTGKQKAYQIFKKARSQEAMNIELLRDNETKTLSFSLR</sequence>
<evidence type="ECO:0008006" key="3">
    <source>
        <dbReference type="Google" id="ProtNLM"/>
    </source>
</evidence>
<proteinExistence type="predicted"/>
<dbReference type="AlphaFoldDB" id="X1TEI4"/>
<protein>
    <recommendedName>
        <fullName evidence="3">PDZ domain-containing protein</fullName>
    </recommendedName>
</protein>
<name>X1TEI4_9ZZZZ</name>
<comment type="caution">
    <text evidence="2">The sequence shown here is derived from an EMBL/GenBank/DDBJ whole genome shotgun (WGS) entry which is preliminary data.</text>
</comment>
<feature type="region of interest" description="Disordered" evidence="1">
    <location>
        <begin position="1"/>
        <end position="29"/>
    </location>
</feature>
<gene>
    <name evidence="2" type="ORF">S12H4_34274</name>
</gene>
<organism evidence="2">
    <name type="scientific">marine sediment metagenome</name>
    <dbReference type="NCBI Taxonomy" id="412755"/>
    <lineage>
        <taxon>unclassified sequences</taxon>
        <taxon>metagenomes</taxon>
        <taxon>ecological metagenomes</taxon>
    </lineage>
</organism>
<dbReference type="SUPFAM" id="SSF50156">
    <property type="entry name" value="PDZ domain-like"/>
    <property type="match status" value="1"/>
</dbReference>
<evidence type="ECO:0000313" key="2">
    <source>
        <dbReference type="EMBL" id="GAI89781.1"/>
    </source>
</evidence>
<accession>X1TEI4</accession>
<evidence type="ECO:0000256" key="1">
    <source>
        <dbReference type="SAM" id="MobiDB-lite"/>
    </source>
</evidence>
<dbReference type="InterPro" id="IPR036034">
    <property type="entry name" value="PDZ_sf"/>
</dbReference>
<reference evidence="2" key="1">
    <citation type="journal article" date="2014" name="Front. Microbiol.">
        <title>High frequency of phylogenetically diverse reductive dehalogenase-homologous genes in deep subseafloor sedimentary metagenomes.</title>
        <authorList>
            <person name="Kawai M."/>
            <person name="Futagami T."/>
            <person name="Toyoda A."/>
            <person name="Takaki Y."/>
            <person name="Nishi S."/>
            <person name="Hori S."/>
            <person name="Arai W."/>
            <person name="Tsubouchi T."/>
            <person name="Morono Y."/>
            <person name="Uchiyama I."/>
            <person name="Ito T."/>
            <person name="Fujiyama A."/>
            <person name="Inagaki F."/>
            <person name="Takami H."/>
        </authorList>
    </citation>
    <scope>NUCLEOTIDE SEQUENCE</scope>
    <source>
        <strain evidence="2">Expedition CK06-06</strain>
    </source>
</reference>
<dbReference type="EMBL" id="BARW01020266">
    <property type="protein sequence ID" value="GAI89781.1"/>
    <property type="molecule type" value="Genomic_DNA"/>
</dbReference>
<dbReference type="Gene3D" id="2.30.42.10">
    <property type="match status" value="1"/>
</dbReference>